<name>A0AC35TSG5_9BILA</name>
<organism evidence="1 2">
    <name type="scientific">Rhabditophanes sp. KR3021</name>
    <dbReference type="NCBI Taxonomy" id="114890"/>
    <lineage>
        <taxon>Eukaryota</taxon>
        <taxon>Metazoa</taxon>
        <taxon>Ecdysozoa</taxon>
        <taxon>Nematoda</taxon>
        <taxon>Chromadorea</taxon>
        <taxon>Rhabditida</taxon>
        <taxon>Tylenchina</taxon>
        <taxon>Panagrolaimomorpha</taxon>
        <taxon>Strongyloidoidea</taxon>
        <taxon>Alloionematidae</taxon>
        <taxon>Rhabditophanes</taxon>
    </lineage>
</organism>
<reference evidence="2" key="1">
    <citation type="submission" date="2016-11" db="UniProtKB">
        <authorList>
            <consortium name="WormBaseParasite"/>
        </authorList>
    </citation>
    <scope>IDENTIFICATION</scope>
    <source>
        <strain evidence="2">KR3021</strain>
    </source>
</reference>
<dbReference type="Proteomes" id="UP000095286">
    <property type="component" value="Unplaced"/>
</dbReference>
<evidence type="ECO:0000313" key="1">
    <source>
        <dbReference type="Proteomes" id="UP000095286"/>
    </source>
</evidence>
<accession>A0AC35TSG5</accession>
<sequence length="168" mass="18989">MDRLKIDVLFVCETKRKELTCELAFESSGTESNEWNQKSVTCFFGNFDKIGGTGYMIADHLKSYVVFSKFVGARLGRLDFDIGGIIVACIIVYAPTLQSTETLLDEFYNNLDDLCKERRYDKLIIGGDYNSRIASSYKKKKSRLTFAEESNANGDLMAENKILTSLLN</sequence>
<proteinExistence type="predicted"/>
<evidence type="ECO:0000313" key="2">
    <source>
        <dbReference type="WBParaSite" id="RSKR_0000387200.1"/>
    </source>
</evidence>
<protein>
    <submittedName>
        <fullName evidence="2">Endo/exonuclease/phosphatase domain-containing protein</fullName>
    </submittedName>
</protein>
<dbReference type="WBParaSite" id="RSKR_0000387200.1">
    <property type="protein sequence ID" value="RSKR_0000387200.1"/>
    <property type="gene ID" value="RSKR_0000387200"/>
</dbReference>